<proteinExistence type="predicted"/>
<protein>
    <recommendedName>
        <fullName evidence="3">Mitochondrial protein</fullName>
    </recommendedName>
</protein>
<reference evidence="1 2" key="1">
    <citation type="journal article" date="2023" name="Hortic Res">
        <title>The complete reference genome for grapevine (Vitis vinifera L.) genetics and breeding.</title>
        <authorList>
            <person name="Shi X."/>
            <person name="Cao S."/>
            <person name="Wang X."/>
            <person name="Huang S."/>
            <person name="Wang Y."/>
            <person name="Liu Z."/>
            <person name="Liu W."/>
            <person name="Leng X."/>
            <person name="Peng Y."/>
            <person name="Wang N."/>
            <person name="Wang Y."/>
            <person name="Ma Z."/>
            <person name="Xu X."/>
            <person name="Zhang F."/>
            <person name="Xue H."/>
            <person name="Zhong H."/>
            <person name="Wang Y."/>
            <person name="Zhang K."/>
            <person name="Velt A."/>
            <person name="Avia K."/>
            <person name="Holtgrawe D."/>
            <person name="Grimplet J."/>
            <person name="Matus J.T."/>
            <person name="Ware D."/>
            <person name="Wu X."/>
            <person name="Wang H."/>
            <person name="Liu C."/>
            <person name="Fang Y."/>
            <person name="Rustenholz C."/>
            <person name="Cheng Z."/>
            <person name="Xiao H."/>
            <person name="Zhou Y."/>
        </authorList>
    </citation>
    <scope>NUCLEOTIDE SEQUENCE [LARGE SCALE GENOMIC DNA]</scope>
    <source>
        <strain evidence="2">cv. Pinot noir / PN40024</strain>
        <tissue evidence="1">Leaf</tissue>
    </source>
</reference>
<dbReference type="PANTHER" id="PTHR11439">
    <property type="entry name" value="GAG-POL-RELATED RETROTRANSPOSON"/>
    <property type="match status" value="1"/>
</dbReference>
<keyword evidence="2" id="KW-1185">Reference proteome</keyword>
<dbReference type="Proteomes" id="UP001227230">
    <property type="component" value="Chromosome 4"/>
</dbReference>
<sequence length="88" mass="9981">MDKLSQFMKNPTMVDWQAVKRVLRYLKGSVDCGIHLKLSKILGLTAFSDVDWGSCLHDQKSVSGYCVYFGDSMIFWSSKKHVVSRSST</sequence>
<gene>
    <name evidence="1" type="ORF">VitviT2T_005862</name>
</gene>
<dbReference type="PANTHER" id="PTHR11439:SF463">
    <property type="entry name" value="REVERSE TRANSCRIPTASE TY1_COPIA-TYPE DOMAIN-CONTAINING PROTEIN"/>
    <property type="match status" value="1"/>
</dbReference>
<evidence type="ECO:0000313" key="1">
    <source>
        <dbReference type="EMBL" id="WJZ86404.1"/>
    </source>
</evidence>
<accession>A0ABY9BUK7</accession>
<evidence type="ECO:0000313" key="2">
    <source>
        <dbReference type="Proteomes" id="UP001227230"/>
    </source>
</evidence>
<evidence type="ECO:0008006" key="3">
    <source>
        <dbReference type="Google" id="ProtNLM"/>
    </source>
</evidence>
<dbReference type="EMBL" id="CP126651">
    <property type="protein sequence ID" value="WJZ86404.1"/>
    <property type="molecule type" value="Genomic_DNA"/>
</dbReference>
<organism evidence="1 2">
    <name type="scientific">Vitis vinifera</name>
    <name type="common">Grape</name>
    <dbReference type="NCBI Taxonomy" id="29760"/>
    <lineage>
        <taxon>Eukaryota</taxon>
        <taxon>Viridiplantae</taxon>
        <taxon>Streptophyta</taxon>
        <taxon>Embryophyta</taxon>
        <taxon>Tracheophyta</taxon>
        <taxon>Spermatophyta</taxon>
        <taxon>Magnoliopsida</taxon>
        <taxon>eudicotyledons</taxon>
        <taxon>Gunneridae</taxon>
        <taxon>Pentapetalae</taxon>
        <taxon>rosids</taxon>
        <taxon>Vitales</taxon>
        <taxon>Vitaceae</taxon>
        <taxon>Viteae</taxon>
        <taxon>Vitis</taxon>
    </lineage>
</organism>
<name>A0ABY9BUK7_VITVI</name>